<keyword evidence="3" id="KW-1185">Reference proteome</keyword>
<sequence>MISYESNPRRLQKETEAAAAPCVRNLTNWPEAVQEIRTWPEYESQPLRSLPVAAKELGMASLLFKDESQRFGTDLGSFKALGAPYALYKILAQEVHSKVGVYPSSADLRGSKYRQITQQMTVCVSTDGNQGRSLAYGAQIFGCSCLIYIHKDVSIGRAQKMRDLGAITIRVNGDHKASLDRAKEDARMNDWNFVSSTSWDDFDGEISQSVINAYMMVVDEAISAIENVHHITHVLVCGGMGSISSRIFLGFYQHFQNLQLDPTEAIKLPRFVVIEPSEANALLESVRDGSPQPSKGSLNTLMAGLACRAPSPAAWKVLSWLASDFVSVPDSVSVNGMKALADGQKQKDVPVLCGESSAATMGVLMEASKDTLLREKLGLDVDSQVVLFGLEGATDPEMYQKLVVKQNSVPKRLTDGLRYGSKGYFLELTFKVQEKAIKKASNTPYALAAVEFTEKMMVDCVQVVAQKPQADMVWINSS</sequence>
<comment type="caution">
    <text evidence="2">The sequence shown here is derived from an EMBL/GenBank/DDBJ whole genome shotgun (WGS) entry which is preliminary data.</text>
</comment>
<dbReference type="PANTHER" id="PTHR42937">
    <property type="match status" value="1"/>
</dbReference>
<gene>
    <name evidence="2" type="ORF">PENANT_c006G04277</name>
</gene>
<dbReference type="EMBL" id="MDYN01000006">
    <property type="protein sequence ID" value="OQD87292.1"/>
    <property type="molecule type" value="Genomic_DNA"/>
</dbReference>
<dbReference type="PANTHER" id="PTHR42937:SF1">
    <property type="entry name" value="DIAMINOPROPIONATE AMMONIA-LYASE"/>
    <property type="match status" value="1"/>
</dbReference>
<dbReference type="InterPro" id="IPR036052">
    <property type="entry name" value="TrpB-like_PALP_sf"/>
</dbReference>
<dbReference type="CDD" id="cd00640">
    <property type="entry name" value="Trp-synth-beta_II"/>
    <property type="match status" value="1"/>
</dbReference>
<evidence type="ECO:0000313" key="3">
    <source>
        <dbReference type="Proteomes" id="UP000191672"/>
    </source>
</evidence>
<dbReference type="Proteomes" id="UP000191672">
    <property type="component" value="Unassembled WGS sequence"/>
</dbReference>
<dbReference type="InterPro" id="IPR001926">
    <property type="entry name" value="TrpB-like_PALP"/>
</dbReference>
<reference evidence="3" key="1">
    <citation type="journal article" date="2017" name="Nat. Microbiol.">
        <title>Global analysis of biosynthetic gene clusters reveals vast potential of secondary metabolite production in Penicillium species.</title>
        <authorList>
            <person name="Nielsen J.C."/>
            <person name="Grijseels S."/>
            <person name="Prigent S."/>
            <person name="Ji B."/>
            <person name="Dainat J."/>
            <person name="Nielsen K.F."/>
            <person name="Frisvad J.C."/>
            <person name="Workman M."/>
            <person name="Nielsen J."/>
        </authorList>
    </citation>
    <scope>NUCLEOTIDE SEQUENCE [LARGE SCALE GENOMIC DNA]</scope>
    <source>
        <strain evidence="3">IBT 31811</strain>
    </source>
</reference>
<accession>A0A1V6QE34</accession>
<evidence type="ECO:0000259" key="1">
    <source>
        <dbReference type="Pfam" id="PF00291"/>
    </source>
</evidence>
<name>A0A1V6QE34_9EURO</name>
<dbReference type="Gene3D" id="3.40.50.1100">
    <property type="match status" value="3"/>
</dbReference>
<organism evidence="2 3">
    <name type="scientific">Penicillium antarcticum</name>
    <dbReference type="NCBI Taxonomy" id="416450"/>
    <lineage>
        <taxon>Eukaryota</taxon>
        <taxon>Fungi</taxon>
        <taxon>Dikarya</taxon>
        <taxon>Ascomycota</taxon>
        <taxon>Pezizomycotina</taxon>
        <taxon>Eurotiomycetes</taxon>
        <taxon>Eurotiomycetidae</taxon>
        <taxon>Eurotiales</taxon>
        <taxon>Aspergillaceae</taxon>
        <taxon>Penicillium</taxon>
    </lineage>
</organism>
<dbReference type="SUPFAM" id="SSF53686">
    <property type="entry name" value="Tryptophan synthase beta subunit-like PLP-dependent enzymes"/>
    <property type="match status" value="1"/>
</dbReference>
<dbReference type="Pfam" id="PF00291">
    <property type="entry name" value="PALP"/>
    <property type="match status" value="1"/>
</dbReference>
<feature type="domain" description="Tryptophan synthase beta chain-like PALP" evidence="1">
    <location>
        <begin position="43"/>
        <end position="376"/>
    </location>
</feature>
<evidence type="ECO:0000313" key="2">
    <source>
        <dbReference type="EMBL" id="OQD87292.1"/>
    </source>
</evidence>
<protein>
    <recommendedName>
        <fullName evidence="1">Tryptophan synthase beta chain-like PALP domain-containing protein</fullName>
    </recommendedName>
</protein>
<proteinExistence type="predicted"/>
<dbReference type="STRING" id="416450.A0A1V6QE34"/>
<dbReference type="NCBIfam" id="NF006058">
    <property type="entry name" value="PRK08206.1"/>
    <property type="match status" value="1"/>
</dbReference>
<dbReference type="AlphaFoldDB" id="A0A1V6QE34"/>